<comment type="caution">
    <text evidence="1">The sequence shown here is derived from an EMBL/GenBank/DDBJ whole genome shotgun (WGS) entry which is preliminary data.</text>
</comment>
<dbReference type="Proteomes" id="UP000478417">
    <property type="component" value="Unassembled WGS sequence"/>
</dbReference>
<dbReference type="EMBL" id="JAAGNX010000003">
    <property type="protein sequence ID" value="NDV63364.1"/>
    <property type="molecule type" value="Genomic_DNA"/>
</dbReference>
<proteinExistence type="predicted"/>
<name>A0A6B2M5G8_9BACT</name>
<accession>A0A6B2M5G8</accession>
<reference evidence="1 2" key="1">
    <citation type="submission" date="2020-02" db="EMBL/GenBank/DDBJ databases">
        <title>Albibacoteraceae fam. nov., the first described family within the subdivision 4 Verrucomicrobia.</title>
        <authorList>
            <person name="Xi F."/>
        </authorList>
    </citation>
    <scope>NUCLEOTIDE SEQUENCE [LARGE SCALE GENOMIC DNA]</scope>
    <source>
        <strain evidence="1 2">CK1056</strain>
    </source>
</reference>
<dbReference type="AlphaFoldDB" id="A0A6B2M5G8"/>
<evidence type="ECO:0000313" key="2">
    <source>
        <dbReference type="Proteomes" id="UP000478417"/>
    </source>
</evidence>
<evidence type="ECO:0000313" key="1">
    <source>
        <dbReference type="EMBL" id="NDV63364.1"/>
    </source>
</evidence>
<gene>
    <name evidence="1" type="ORF">G0Q06_12940</name>
</gene>
<organism evidence="1 2">
    <name type="scientific">Oceanipulchritudo coccoides</name>
    <dbReference type="NCBI Taxonomy" id="2706888"/>
    <lineage>
        <taxon>Bacteria</taxon>
        <taxon>Pseudomonadati</taxon>
        <taxon>Verrucomicrobiota</taxon>
        <taxon>Opitutia</taxon>
        <taxon>Puniceicoccales</taxon>
        <taxon>Oceanipulchritudinaceae</taxon>
        <taxon>Oceanipulchritudo</taxon>
    </lineage>
</organism>
<keyword evidence="2" id="KW-1185">Reference proteome</keyword>
<protein>
    <submittedName>
        <fullName evidence="1">Uncharacterized protein</fullName>
    </submittedName>
</protein>
<sequence>MNQCWISGPLRENATVFSETALRFTVQADLMRFGEVIEMMIPCHMEMVSSELADFLVSEGEGVIVEFCGEIFKESENLVILVDPACFRIVRIPDGKDGD</sequence>
<dbReference type="RefSeq" id="WP_163966830.1">
    <property type="nucleotide sequence ID" value="NZ_JAAGNX010000003.1"/>
</dbReference>